<evidence type="ECO:0000256" key="9">
    <source>
        <dbReference type="ARBA" id="ARBA00022990"/>
    </source>
</evidence>
<dbReference type="Pfam" id="PF00498">
    <property type="entry name" value="FHA"/>
    <property type="match status" value="1"/>
</dbReference>
<keyword evidence="8" id="KW-0832">Ubl conjugation</keyword>
<name>A0A507FRZ7_9FUNG</name>
<evidence type="ECO:0000256" key="2">
    <source>
        <dbReference type="ARBA" id="ARBA00004286"/>
    </source>
</evidence>
<dbReference type="OrthoDB" id="342264at2759"/>
<feature type="compositionally biased region" description="Polar residues" evidence="12">
    <location>
        <begin position="1024"/>
        <end position="1039"/>
    </location>
</feature>
<accession>A0A507FRZ7</accession>
<evidence type="ECO:0000256" key="7">
    <source>
        <dbReference type="ARBA" id="ARBA00022763"/>
    </source>
</evidence>
<evidence type="ECO:0000256" key="3">
    <source>
        <dbReference type="ARBA" id="ARBA00015014"/>
    </source>
</evidence>
<feature type="region of interest" description="Disordered" evidence="12">
    <location>
        <begin position="371"/>
        <end position="458"/>
    </location>
</feature>
<dbReference type="GO" id="GO:0005694">
    <property type="term" value="C:chromosome"/>
    <property type="evidence" value="ECO:0007669"/>
    <property type="project" value="UniProtKB-SubCell"/>
</dbReference>
<feature type="compositionally biased region" description="Basic and acidic residues" evidence="12">
    <location>
        <begin position="607"/>
        <end position="619"/>
    </location>
</feature>
<dbReference type="Pfam" id="PF16770">
    <property type="entry name" value="RTT107_BRCT_5"/>
    <property type="match status" value="1"/>
</dbReference>
<keyword evidence="5" id="KW-1017">Isopeptide bond</keyword>
<dbReference type="Gene3D" id="2.60.200.20">
    <property type="match status" value="1"/>
</dbReference>
<keyword evidence="7" id="KW-0227">DNA damage</keyword>
<comment type="caution">
    <text evidence="15">The sequence shown here is derived from an EMBL/GenBank/DDBJ whole genome shotgun (WGS) entry which is preliminary data.</text>
</comment>
<dbReference type="InterPro" id="IPR036420">
    <property type="entry name" value="BRCT_dom_sf"/>
</dbReference>
<dbReference type="SUPFAM" id="SSF49879">
    <property type="entry name" value="SMAD/FHA domain"/>
    <property type="match status" value="1"/>
</dbReference>
<protein>
    <recommendedName>
        <fullName evidence="3">Mediator of DNA damage checkpoint protein 1</fullName>
    </recommendedName>
</protein>
<dbReference type="PROSITE" id="PS50172">
    <property type="entry name" value="BRCT"/>
    <property type="match status" value="2"/>
</dbReference>
<keyword evidence="9" id="KW-0007">Acetylation</keyword>
<dbReference type="Gene3D" id="3.40.50.10190">
    <property type="entry name" value="BRCT domain"/>
    <property type="match status" value="2"/>
</dbReference>
<feature type="compositionally biased region" description="Low complexity" evidence="12">
    <location>
        <begin position="1257"/>
        <end position="1272"/>
    </location>
</feature>
<evidence type="ECO:0000256" key="6">
    <source>
        <dbReference type="ARBA" id="ARBA00022737"/>
    </source>
</evidence>
<dbReference type="PANTHER" id="PTHR23196">
    <property type="entry name" value="PAX TRANSCRIPTION ACTIVATION DOMAIN INTERACTING PROTEIN"/>
    <property type="match status" value="1"/>
</dbReference>
<dbReference type="InterPro" id="IPR051579">
    <property type="entry name" value="DDR_Transcriptional_Reg"/>
</dbReference>
<feature type="region of interest" description="Disordered" evidence="12">
    <location>
        <begin position="1"/>
        <end position="72"/>
    </location>
</feature>
<evidence type="ECO:0000259" key="13">
    <source>
        <dbReference type="PROSITE" id="PS50006"/>
    </source>
</evidence>
<feature type="compositionally biased region" description="Acidic residues" evidence="12">
    <location>
        <begin position="56"/>
        <end position="71"/>
    </location>
</feature>
<feature type="domain" description="BRCT" evidence="14">
    <location>
        <begin position="1353"/>
        <end position="1439"/>
    </location>
</feature>
<evidence type="ECO:0000256" key="4">
    <source>
        <dbReference type="ARBA" id="ARBA00022454"/>
    </source>
</evidence>
<dbReference type="InterPro" id="IPR001357">
    <property type="entry name" value="BRCT_dom"/>
</dbReference>
<gene>
    <name evidence="15" type="ORF">CcCBS67573_g00637</name>
</gene>
<evidence type="ECO:0000313" key="15">
    <source>
        <dbReference type="EMBL" id="TPX78138.1"/>
    </source>
</evidence>
<feature type="region of interest" description="Disordered" evidence="12">
    <location>
        <begin position="868"/>
        <end position="893"/>
    </location>
</feature>
<reference evidence="15 16" key="1">
    <citation type="journal article" date="2019" name="Sci. Rep.">
        <title>Comparative genomics of chytrid fungi reveal insights into the obligate biotrophic and pathogenic lifestyle of Synchytrium endobioticum.</title>
        <authorList>
            <person name="van de Vossenberg B.T.L.H."/>
            <person name="Warris S."/>
            <person name="Nguyen H.D.T."/>
            <person name="van Gent-Pelzer M.P.E."/>
            <person name="Joly D.L."/>
            <person name="van de Geest H.C."/>
            <person name="Bonants P.J.M."/>
            <person name="Smith D.S."/>
            <person name="Levesque C.A."/>
            <person name="van der Lee T.A.J."/>
        </authorList>
    </citation>
    <scope>NUCLEOTIDE SEQUENCE [LARGE SCALE GENOMIC DNA]</scope>
    <source>
        <strain evidence="15 16">CBS 675.73</strain>
    </source>
</reference>
<evidence type="ECO:0000313" key="16">
    <source>
        <dbReference type="Proteomes" id="UP000320333"/>
    </source>
</evidence>
<feature type="region of interest" description="Disordered" evidence="12">
    <location>
        <begin position="1163"/>
        <end position="1233"/>
    </location>
</feature>
<dbReference type="GO" id="GO:0005634">
    <property type="term" value="C:nucleus"/>
    <property type="evidence" value="ECO:0007669"/>
    <property type="project" value="UniProtKB-SubCell"/>
</dbReference>
<feature type="region of interest" description="Disordered" evidence="12">
    <location>
        <begin position="1254"/>
        <end position="1305"/>
    </location>
</feature>
<feature type="region of interest" description="Disordered" evidence="12">
    <location>
        <begin position="935"/>
        <end position="955"/>
    </location>
</feature>
<feature type="compositionally biased region" description="Polar residues" evidence="12">
    <location>
        <begin position="417"/>
        <end position="443"/>
    </location>
</feature>
<feature type="compositionally biased region" description="Basic residues" evidence="12">
    <location>
        <begin position="1167"/>
        <end position="1176"/>
    </location>
</feature>
<feature type="region of interest" description="Disordered" evidence="12">
    <location>
        <begin position="977"/>
        <end position="1056"/>
    </location>
</feature>
<keyword evidence="6" id="KW-0677">Repeat</keyword>
<sequence length="1574" mass="166105">MRRRRVVQSDSESSSSDNEQQEPEKAQMKAKGSSKGKDAELKMTAADTEHKRETEAETDDQDDSDADDDAEHMERAEHVTRLVTRCLEAEASRALTYGSDGRRSAARLRILKSTVVGSERVIDIKFGFTLVGRGGHAIDKNIGLCLAYDGVSSLHALIEADHTSGLHFVEDLYSTNETIIGEMPLAPRRAYQLSHGCSLTFGTVKCIYEFVPPPAPKLTATASFVSARKQVKDASTNTEPHPATCNVAINTDPTDVVLPVAKVVLDRNQNNAFDAAGILPPMHMHDSNAYAPTIQMNFDMDYNQMEDETDPSASDIAAAGNRAEPELESTLQFGGAVEPTMQFDHMQHATVAALEPTLQIHDQPAIEPTLQMEPTPTRATSTATHGVPSISPTMQFDQTQPMTSSATKPPPLASSPAVLTTSTTKHPSTNVHSSASKTPTASTRRGRTASGIAMPAPSSGLAPTQFVFTPSMEPTQVFQTLPSTSPYVPMHSGPTLLTSAAMATLAAPATLPVTMLMTDSIGEGSETSNNVDPPKAKPLVWGEAAAGEVETQFIGDFAEFEDEDEDGKENAPSQVNLMEFALDSGPTFDLAGAGASPVAESSPPPIEESKDTEADHDSDATEPGADSVPARSKRVLDSTLAEEEFLAARAMEAAEGLAESSTEDLGDESVIEATAPEFAADEYDGGDLDEPSAVSWSGNGKARSRSTSPDLFNSRKKILDTQESVAPEPSPLAEVTNSNESHGAPSVDTATKPSRGGRKTKSRSTTPPLPENSIGSSNGAESLYSNTGRLMRRAAGSAQSKISAIRQAELVPLAEAPVATVDTMAAATDSFSRKDLATPAPKSIKDTSAFDQSTQPSKMNLAFATPAAATAKRNDHTTPAVQKTTPLPLDADETVEATPEADLRTYSSSNAPSGKLLGMPGSIAKLSKPGSTLFRTTSGASASSTLTDGDSGRANPLNVLGSAAKLKKAASTLLRMESAEATSSTSETLFDTETDSAGRVNSGSTATPVPSSRPTRAYGKPGRSSASKALNETSRAISKQTEESSTDTAASEESLVVDQTAVDAPVSTKDKTVTPKIVSVGSVDDEEKQVVCADALVSIKKNGSAATASMRKKRGKQVAVEEDDAVSAEVEEGGGGATTSNAQGTAVEHDPPLAIEDGQHAVAAKGKGGRGRKSAAPRKSVTAAKKDIQVTDTGNMGSGDALEDSIALPDKLGNAQEPTSEKKNKRKESPDVTVTVEIPPAPLENLGFAHLDLSNAEGSGSSGSVESLVESSTSKRRKTIKPKIEPPSSTRKKATSVESVAVEDDDIDTQSVSLKRSASLLKEANPPKRGRKKSMIAGGDPALSQESLGASVTSAKPESGYVISFTGLVSTDPFKEVVDWLGASCTEDWKACTHLVTDKVRRTTKFLCALSAGKYIVSTKWIDQSKKDGRFVAESKYIIKDKINEKQYGFSVEESIKTAQNKNIPPFLTGVTIYTTPRVRPGRSDMKEIIAAAGGSFTETMPASAPSDDNSFVVVGCPEDAEECAKLSKRGFQIQSNEFVVTGSLRQKLDYDSHRLNPNAASASTPGSIRKKKK</sequence>
<feature type="region of interest" description="Disordered" evidence="12">
    <location>
        <begin position="1318"/>
        <end position="1342"/>
    </location>
</feature>
<feature type="compositionally biased region" description="Low complexity" evidence="12">
    <location>
        <begin position="977"/>
        <end position="988"/>
    </location>
</feature>
<keyword evidence="10" id="KW-0539">Nucleus</keyword>
<evidence type="ECO:0000256" key="8">
    <source>
        <dbReference type="ARBA" id="ARBA00022843"/>
    </source>
</evidence>
<dbReference type="InterPro" id="IPR000253">
    <property type="entry name" value="FHA_dom"/>
</dbReference>
<dbReference type="Pfam" id="PF16589">
    <property type="entry name" value="BRCT_2"/>
    <property type="match status" value="1"/>
</dbReference>
<evidence type="ECO:0000256" key="11">
    <source>
        <dbReference type="ARBA" id="ARBA00023306"/>
    </source>
</evidence>
<keyword evidence="16" id="KW-1185">Reference proteome</keyword>
<feature type="region of interest" description="Disordered" evidence="12">
    <location>
        <begin position="836"/>
        <end position="856"/>
    </location>
</feature>
<organism evidence="15 16">
    <name type="scientific">Chytriomyces confervae</name>
    <dbReference type="NCBI Taxonomy" id="246404"/>
    <lineage>
        <taxon>Eukaryota</taxon>
        <taxon>Fungi</taxon>
        <taxon>Fungi incertae sedis</taxon>
        <taxon>Chytridiomycota</taxon>
        <taxon>Chytridiomycota incertae sedis</taxon>
        <taxon>Chytridiomycetes</taxon>
        <taxon>Chytridiales</taxon>
        <taxon>Chytriomycetaceae</taxon>
        <taxon>Chytriomyces</taxon>
    </lineage>
</organism>
<evidence type="ECO:0000256" key="12">
    <source>
        <dbReference type="SAM" id="MobiDB-lite"/>
    </source>
</evidence>
<feature type="region of interest" description="Disordered" evidence="12">
    <location>
        <begin position="1555"/>
        <end position="1574"/>
    </location>
</feature>
<dbReference type="InterPro" id="IPR008984">
    <property type="entry name" value="SMAD_FHA_dom_sf"/>
</dbReference>
<feature type="region of interest" description="Disordered" evidence="12">
    <location>
        <begin position="1117"/>
        <end position="1145"/>
    </location>
</feature>
<feature type="compositionally biased region" description="Acidic residues" evidence="12">
    <location>
        <begin position="679"/>
        <end position="690"/>
    </location>
</feature>
<dbReference type="SUPFAM" id="SSF52113">
    <property type="entry name" value="BRCT domain"/>
    <property type="match status" value="2"/>
</dbReference>
<feature type="compositionally biased region" description="Acidic residues" evidence="12">
    <location>
        <begin position="1120"/>
        <end position="1132"/>
    </location>
</feature>
<feature type="compositionally biased region" description="Polar residues" evidence="12">
    <location>
        <begin position="372"/>
        <end position="407"/>
    </location>
</feature>
<feature type="region of interest" description="Disordered" evidence="12">
    <location>
        <begin position="588"/>
        <end position="634"/>
    </location>
</feature>
<feature type="compositionally biased region" description="Low complexity" evidence="12">
    <location>
        <begin position="8"/>
        <end position="18"/>
    </location>
</feature>
<evidence type="ECO:0000259" key="14">
    <source>
        <dbReference type="PROSITE" id="PS50172"/>
    </source>
</evidence>
<keyword evidence="4" id="KW-0158">Chromosome</keyword>
<evidence type="ECO:0000256" key="5">
    <source>
        <dbReference type="ARBA" id="ARBA00022499"/>
    </source>
</evidence>
<feature type="compositionally biased region" description="Basic and acidic residues" evidence="12">
    <location>
        <begin position="35"/>
        <end position="55"/>
    </location>
</feature>
<feature type="region of interest" description="Disordered" evidence="12">
    <location>
        <begin position="679"/>
        <end position="781"/>
    </location>
</feature>
<dbReference type="SMART" id="SM00292">
    <property type="entry name" value="BRCT"/>
    <property type="match status" value="2"/>
</dbReference>
<dbReference type="GO" id="GO:0006974">
    <property type="term" value="P:DNA damage response"/>
    <property type="evidence" value="ECO:0007669"/>
    <property type="project" value="UniProtKB-KW"/>
</dbReference>
<comment type="subcellular location">
    <subcellularLocation>
        <location evidence="2">Chromosome</location>
    </subcellularLocation>
    <subcellularLocation>
        <location evidence="1">Nucleus</location>
    </subcellularLocation>
</comment>
<feature type="compositionally biased region" description="Basic and acidic residues" evidence="12">
    <location>
        <begin position="1219"/>
        <end position="1230"/>
    </location>
</feature>
<dbReference type="CDD" id="cd17744">
    <property type="entry name" value="BRCT_MDC1_rpt1"/>
    <property type="match status" value="1"/>
</dbReference>
<dbReference type="Proteomes" id="UP000320333">
    <property type="component" value="Unassembled WGS sequence"/>
</dbReference>
<proteinExistence type="predicted"/>
<feature type="compositionally biased region" description="Polar residues" evidence="12">
    <location>
        <begin position="999"/>
        <end position="1014"/>
    </location>
</feature>
<feature type="compositionally biased region" description="Low complexity" evidence="12">
    <location>
        <begin position="936"/>
        <end position="947"/>
    </location>
</feature>
<dbReference type="PANTHER" id="PTHR23196:SF1">
    <property type="entry name" value="PAX-INTERACTING PROTEIN 1"/>
    <property type="match status" value="1"/>
</dbReference>
<evidence type="ECO:0000256" key="1">
    <source>
        <dbReference type="ARBA" id="ARBA00004123"/>
    </source>
</evidence>
<dbReference type="EMBL" id="QEAP01000008">
    <property type="protein sequence ID" value="TPX78138.1"/>
    <property type="molecule type" value="Genomic_DNA"/>
</dbReference>
<feature type="domain" description="FHA" evidence="13">
    <location>
        <begin position="129"/>
        <end position="185"/>
    </location>
</feature>
<dbReference type="PROSITE" id="PS50006">
    <property type="entry name" value="FHA_DOMAIN"/>
    <property type="match status" value="1"/>
</dbReference>
<evidence type="ECO:0000256" key="10">
    <source>
        <dbReference type="ARBA" id="ARBA00023242"/>
    </source>
</evidence>
<feature type="domain" description="BRCT" evidence="14">
    <location>
        <begin position="1463"/>
        <end position="1516"/>
    </location>
</feature>
<dbReference type="CDD" id="cd18432">
    <property type="entry name" value="BRCT_PAXIP1_rpt6_like"/>
    <property type="match status" value="1"/>
</dbReference>
<dbReference type="STRING" id="246404.A0A507FRZ7"/>
<keyword evidence="11" id="KW-0131">Cell cycle</keyword>